<keyword evidence="2" id="KW-1185">Reference proteome</keyword>
<reference evidence="1 2" key="1">
    <citation type="journal article" date="2018" name="Front. Plant Sci.">
        <title>Red Clover (Trifolium pratense) and Zigzag Clover (T. medium) - A Picture of Genomic Similarities and Differences.</title>
        <authorList>
            <person name="Dluhosova J."/>
            <person name="Istvanek J."/>
            <person name="Nedelnik J."/>
            <person name="Repkova J."/>
        </authorList>
    </citation>
    <scope>NUCLEOTIDE SEQUENCE [LARGE SCALE GENOMIC DNA]</scope>
    <source>
        <strain evidence="2">cv. 10/8</strain>
        <tissue evidence="1">Leaf</tissue>
    </source>
</reference>
<feature type="non-terminal residue" evidence="1">
    <location>
        <position position="1"/>
    </location>
</feature>
<name>A0A392T3R8_9FABA</name>
<dbReference type="AlphaFoldDB" id="A0A392T3R8"/>
<dbReference type="Proteomes" id="UP000265520">
    <property type="component" value="Unassembled WGS sequence"/>
</dbReference>
<accession>A0A392T3R8</accession>
<protein>
    <submittedName>
        <fullName evidence="1">Uncharacterized protein</fullName>
    </submittedName>
</protein>
<evidence type="ECO:0000313" key="1">
    <source>
        <dbReference type="EMBL" id="MCI55773.1"/>
    </source>
</evidence>
<dbReference type="EMBL" id="LXQA010501302">
    <property type="protein sequence ID" value="MCI55773.1"/>
    <property type="molecule type" value="Genomic_DNA"/>
</dbReference>
<organism evidence="1 2">
    <name type="scientific">Trifolium medium</name>
    <dbReference type="NCBI Taxonomy" id="97028"/>
    <lineage>
        <taxon>Eukaryota</taxon>
        <taxon>Viridiplantae</taxon>
        <taxon>Streptophyta</taxon>
        <taxon>Embryophyta</taxon>
        <taxon>Tracheophyta</taxon>
        <taxon>Spermatophyta</taxon>
        <taxon>Magnoliopsida</taxon>
        <taxon>eudicotyledons</taxon>
        <taxon>Gunneridae</taxon>
        <taxon>Pentapetalae</taxon>
        <taxon>rosids</taxon>
        <taxon>fabids</taxon>
        <taxon>Fabales</taxon>
        <taxon>Fabaceae</taxon>
        <taxon>Papilionoideae</taxon>
        <taxon>50 kb inversion clade</taxon>
        <taxon>NPAAA clade</taxon>
        <taxon>Hologalegina</taxon>
        <taxon>IRL clade</taxon>
        <taxon>Trifolieae</taxon>
        <taxon>Trifolium</taxon>
    </lineage>
</organism>
<sequence length="21" mass="2413">NHVHYMVAMDMVLAVLERKVG</sequence>
<evidence type="ECO:0000313" key="2">
    <source>
        <dbReference type="Proteomes" id="UP000265520"/>
    </source>
</evidence>
<comment type="caution">
    <text evidence="1">The sequence shown here is derived from an EMBL/GenBank/DDBJ whole genome shotgun (WGS) entry which is preliminary data.</text>
</comment>
<proteinExistence type="predicted"/>